<evidence type="ECO:0000313" key="10">
    <source>
        <dbReference type="Proteomes" id="UP000515135"/>
    </source>
</evidence>
<dbReference type="InterPro" id="IPR008258">
    <property type="entry name" value="Transglycosylase_SLT_dom_1"/>
</dbReference>
<evidence type="ECO:0000256" key="8">
    <source>
        <dbReference type="ARBA" id="ARBA00031262"/>
    </source>
</evidence>
<dbReference type="InterPro" id="IPR023346">
    <property type="entry name" value="Lysozyme-like_dom_sf"/>
</dbReference>
<dbReference type="PANTHER" id="PTHR31698:SF8">
    <property type="entry name" value="LYSOZYME G-RELATED"/>
    <property type="match status" value="1"/>
</dbReference>
<dbReference type="GO" id="GO:0003796">
    <property type="term" value="F:lysozyme activity"/>
    <property type="evidence" value="ECO:0007669"/>
    <property type="project" value="UniProtKB-EC"/>
</dbReference>
<evidence type="ECO:0000256" key="4">
    <source>
        <dbReference type="ARBA" id="ARBA00016485"/>
    </source>
</evidence>
<evidence type="ECO:0000256" key="5">
    <source>
        <dbReference type="ARBA" id="ARBA00022529"/>
    </source>
</evidence>
<dbReference type="Pfam" id="PF01464">
    <property type="entry name" value="SLT"/>
    <property type="match status" value="1"/>
</dbReference>
<sequence>MAQTDKPNVDEFRDIILQVADEKGIDPAIIAAIISRESRGGTQLLEDGSGRYDENGFGLMQVDQDSGPVGGPRSIEHIRQATDILIEKIKGIQNNFPDWTPEQQLKGGIAAYNIGVKQVWTYENMDEGTTGDDYANDVVARAQWYKQNGY</sequence>
<evidence type="ECO:0000256" key="7">
    <source>
        <dbReference type="ARBA" id="ARBA00022801"/>
    </source>
</evidence>
<dbReference type="CDD" id="cd01021">
    <property type="entry name" value="GEWL"/>
    <property type="match status" value="1"/>
</dbReference>
<dbReference type="AlphaFoldDB" id="A0A6P4ZDT3"/>
<evidence type="ECO:0000256" key="2">
    <source>
        <dbReference type="ARBA" id="ARBA00008902"/>
    </source>
</evidence>
<dbReference type="PIRSF" id="PIRSF001065">
    <property type="entry name" value="Lysozyme_g"/>
    <property type="match status" value="1"/>
</dbReference>
<keyword evidence="10" id="KW-1185">Reference proteome</keyword>
<dbReference type="EC" id="3.2.1.17" evidence="3"/>
<keyword evidence="6" id="KW-0081">Bacteriolytic enzyme</keyword>
<dbReference type="PANTHER" id="PTHR31698">
    <property type="entry name" value="LYSOZYME G FAMILY MEMBER"/>
    <property type="match status" value="1"/>
</dbReference>
<proteinExistence type="inferred from homology"/>
<accession>A0A6P4ZDT3</accession>
<reference evidence="11" key="1">
    <citation type="submission" date="2025-08" db="UniProtKB">
        <authorList>
            <consortium name="RefSeq"/>
        </authorList>
    </citation>
    <scope>IDENTIFICATION</scope>
    <source>
        <tissue evidence="11">Gonad</tissue>
    </source>
</reference>
<dbReference type="SUPFAM" id="SSF53955">
    <property type="entry name" value="Lysozyme-like"/>
    <property type="match status" value="1"/>
</dbReference>
<evidence type="ECO:0000256" key="6">
    <source>
        <dbReference type="ARBA" id="ARBA00022638"/>
    </source>
</evidence>
<dbReference type="GO" id="GO:0031640">
    <property type="term" value="P:killing of cells of another organism"/>
    <property type="evidence" value="ECO:0007669"/>
    <property type="project" value="UniProtKB-KW"/>
</dbReference>
<feature type="domain" description="Transglycosylase SLT" evidence="9">
    <location>
        <begin position="16"/>
        <end position="126"/>
    </location>
</feature>
<evidence type="ECO:0000256" key="1">
    <source>
        <dbReference type="ARBA" id="ARBA00000632"/>
    </source>
</evidence>
<dbReference type="RefSeq" id="XP_019632064.1">
    <property type="nucleotide sequence ID" value="XM_019776505.1"/>
</dbReference>
<comment type="similarity">
    <text evidence="2">Belongs to the glycosyl hydrolase 23 family.</text>
</comment>
<dbReference type="KEGG" id="bbel:109475743"/>
<keyword evidence="5" id="KW-0929">Antimicrobial</keyword>
<dbReference type="PRINTS" id="PR00749">
    <property type="entry name" value="LYSOZYMEG"/>
</dbReference>
<evidence type="ECO:0000256" key="3">
    <source>
        <dbReference type="ARBA" id="ARBA00012732"/>
    </source>
</evidence>
<dbReference type="OrthoDB" id="10021790at2759"/>
<dbReference type="Proteomes" id="UP000515135">
    <property type="component" value="Unplaced"/>
</dbReference>
<dbReference type="GeneID" id="109475743"/>
<evidence type="ECO:0000259" key="9">
    <source>
        <dbReference type="Pfam" id="PF01464"/>
    </source>
</evidence>
<organism evidence="10 11">
    <name type="scientific">Branchiostoma belcheri</name>
    <name type="common">Amphioxus</name>
    <dbReference type="NCBI Taxonomy" id="7741"/>
    <lineage>
        <taxon>Eukaryota</taxon>
        <taxon>Metazoa</taxon>
        <taxon>Chordata</taxon>
        <taxon>Cephalochordata</taxon>
        <taxon>Leptocardii</taxon>
        <taxon>Amphioxiformes</taxon>
        <taxon>Branchiostomatidae</taxon>
        <taxon>Branchiostoma</taxon>
    </lineage>
</organism>
<evidence type="ECO:0000313" key="11">
    <source>
        <dbReference type="RefSeq" id="XP_019632064.1"/>
    </source>
</evidence>
<dbReference type="Gene3D" id="1.10.530.10">
    <property type="match status" value="1"/>
</dbReference>
<gene>
    <name evidence="11" type="primary">LOC109475743</name>
</gene>
<dbReference type="GO" id="GO:0009253">
    <property type="term" value="P:peptidoglycan catabolic process"/>
    <property type="evidence" value="ECO:0007669"/>
    <property type="project" value="InterPro"/>
</dbReference>
<dbReference type="GO" id="GO:0005576">
    <property type="term" value="C:extracellular region"/>
    <property type="evidence" value="ECO:0007669"/>
    <property type="project" value="TreeGrafter"/>
</dbReference>
<dbReference type="GO" id="GO:0050830">
    <property type="term" value="P:defense response to Gram-positive bacterium"/>
    <property type="evidence" value="ECO:0007669"/>
    <property type="project" value="TreeGrafter"/>
</dbReference>
<protein>
    <recommendedName>
        <fullName evidence="4">Lysozyme g</fullName>
        <ecNumber evidence="3">3.2.1.17</ecNumber>
    </recommendedName>
    <alternativeName>
        <fullName evidence="8">1,4-beta-N-acetylmuramidase</fullName>
    </alternativeName>
</protein>
<dbReference type="InterPro" id="IPR002152">
    <property type="entry name" value="Glyco_hydro_23"/>
</dbReference>
<keyword evidence="7" id="KW-0378">Hydrolase</keyword>
<comment type="catalytic activity">
    <reaction evidence="1">
        <text>Hydrolysis of (1-&gt;4)-beta-linkages between N-acetylmuramic acid and N-acetyl-D-glucosamine residues in a peptidoglycan and between N-acetyl-D-glucosamine residues in chitodextrins.</text>
        <dbReference type="EC" id="3.2.1.17"/>
    </reaction>
</comment>
<name>A0A6P4ZDT3_BRABE</name>